<evidence type="ECO:0000313" key="3">
    <source>
        <dbReference type="Proteomes" id="UP000181956"/>
    </source>
</evidence>
<dbReference type="RefSeq" id="WP_156786320.1">
    <property type="nucleotide sequence ID" value="NZ_LT629742.1"/>
</dbReference>
<proteinExistence type="predicted"/>
<protein>
    <submittedName>
        <fullName evidence="2">Uncharacterized protein</fullName>
    </submittedName>
</protein>
<gene>
    <name evidence="2" type="ORF">SAMN04489834_2208</name>
</gene>
<reference evidence="3" key="1">
    <citation type="submission" date="2016-10" db="EMBL/GenBank/DDBJ databases">
        <authorList>
            <person name="Varghese N."/>
            <person name="Submissions S."/>
        </authorList>
    </citation>
    <scope>NUCLEOTIDE SEQUENCE [LARGE SCALE GENOMIC DNA]</scope>
    <source>
        <strain evidence="3">DSM 21772</strain>
    </source>
</reference>
<keyword evidence="3" id="KW-1185">Reference proteome</keyword>
<evidence type="ECO:0000313" key="2">
    <source>
        <dbReference type="EMBL" id="SDS81390.1"/>
    </source>
</evidence>
<sequence>MKLIEDYERPPRKSHKRLSGNAPARTALHFGINVRSGSRHGLNIDRTTYADINKRSSTHFPRELNPALWDALDEYFEDDEHRIHTDDWCAAHQARALENFDLNMAYFASLEHAEFDRAIAEAVAAQKGMVEVADLNEWDGKRGLYVMVLDGHRQAYVGITESEGGIKARVRQHWSTSKQFDRLLWGGVNESILSVDSFRALDTTRIFAAQVRSPLTLENKVIESLPGKFVLNRIAGGDAKLIGFASALGADIVKKHQLQADPTP</sequence>
<organism evidence="2 3">
    <name type="scientific">Microterricola viridarii</name>
    <dbReference type="NCBI Taxonomy" id="412690"/>
    <lineage>
        <taxon>Bacteria</taxon>
        <taxon>Bacillati</taxon>
        <taxon>Actinomycetota</taxon>
        <taxon>Actinomycetes</taxon>
        <taxon>Micrococcales</taxon>
        <taxon>Microbacteriaceae</taxon>
        <taxon>Microterricola</taxon>
    </lineage>
</organism>
<dbReference type="OrthoDB" id="5041894at2"/>
<evidence type="ECO:0000256" key="1">
    <source>
        <dbReference type="SAM" id="MobiDB-lite"/>
    </source>
</evidence>
<accession>A0A1H1V9U2</accession>
<dbReference type="Proteomes" id="UP000181956">
    <property type="component" value="Chromosome I"/>
</dbReference>
<name>A0A1H1V9U2_9MICO</name>
<feature type="compositionally biased region" description="Basic and acidic residues" evidence="1">
    <location>
        <begin position="1"/>
        <end position="11"/>
    </location>
</feature>
<dbReference type="AlphaFoldDB" id="A0A1H1V9U2"/>
<feature type="region of interest" description="Disordered" evidence="1">
    <location>
        <begin position="1"/>
        <end position="20"/>
    </location>
</feature>
<dbReference type="EMBL" id="LT629742">
    <property type="protein sequence ID" value="SDS81390.1"/>
    <property type="molecule type" value="Genomic_DNA"/>
</dbReference>